<evidence type="ECO:0000256" key="3">
    <source>
        <dbReference type="ARBA" id="ARBA00012663"/>
    </source>
</evidence>
<feature type="signal peptide" evidence="7">
    <location>
        <begin position="1"/>
        <end position="18"/>
    </location>
</feature>
<sequence>MKFSHIVYFCLAVTFAQAQTPIHLIPQPVRLEPQSGAFTLSKGTTIEYNQADGRVVAEMLSQQLNVPTGLGLLPKAGKSGKIQLTINETHDNQLGQEGYTLDASPKRIVITANKPAGLFYGIQTLTQLLPKEIESKTAVSQTWSVPAVRISDYPRFGWRGVMLDVSRHFFTKEEVKRFIDQLAELKFNTLHWHLTDDNGWRIEIKSLPKLTEVGAWRVARTGHYGDRPSPKPGEPKPYGGFYTQNDIKEVVAYAQARNVTIVPEIDVPGHSMAALAAYPELSCTKAQVNVDPGTPFSEWYGNGTFKMKVENTLNPSDENVYAFLDKVFTEVAALFPNPYIHVGGDECYKGYWAQDPGCQALMKQLNIRHVEDLQGYFMNRVEKILTAKGKKLLGWDEILEGGISPGATVMSWRGIKGGIEAAHAGHNVVMTPTTFAYLDYNQGDPTIDPPIYANLRTQKSYSYEPVPEGVDAKYILGGQGNLWTEQIPTLRHVEYMMYPRGWALAEVYWSQKEAKNWPNFVQRMETHFDRADVARINYSRAVYDAIVRTSMNGDKLRLELAGEVPGLDIYYTTDDTMPDQFSTKYTQPVDLPDGNITLRVVTYRSGKPIGHLITLTRDALQKRVGRF</sequence>
<dbReference type="InterPro" id="IPR026876">
    <property type="entry name" value="Fn3_assoc_repeat"/>
</dbReference>
<dbReference type="EMBL" id="JACWZY010000022">
    <property type="protein sequence ID" value="MBD2703493.1"/>
    <property type="molecule type" value="Genomic_DNA"/>
</dbReference>
<dbReference type="CDD" id="cd06563">
    <property type="entry name" value="GH20_chitobiase-like"/>
    <property type="match status" value="1"/>
</dbReference>
<dbReference type="GO" id="GO:0030203">
    <property type="term" value="P:glycosaminoglycan metabolic process"/>
    <property type="evidence" value="ECO:0007669"/>
    <property type="project" value="TreeGrafter"/>
</dbReference>
<dbReference type="PANTHER" id="PTHR22600">
    <property type="entry name" value="BETA-HEXOSAMINIDASE"/>
    <property type="match status" value="1"/>
</dbReference>
<dbReference type="RefSeq" id="WP_190889340.1">
    <property type="nucleotide sequence ID" value="NZ_JACWZY010000022.1"/>
</dbReference>
<evidence type="ECO:0000256" key="4">
    <source>
        <dbReference type="ARBA" id="ARBA00022801"/>
    </source>
</evidence>
<dbReference type="EC" id="3.2.1.52" evidence="3"/>
<comment type="similarity">
    <text evidence="2">Belongs to the glycosyl hydrolase 20 family.</text>
</comment>
<keyword evidence="5" id="KW-0326">Glycosidase</keyword>
<dbReference type="PRINTS" id="PR00738">
    <property type="entry name" value="GLHYDRLASE20"/>
</dbReference>
<dbReference type="SUPFAM" id="SSF51445">
    <property type="entry name" value="(Trans)glycosidases"/>
    <property type="match status" value="1"/>
</dbReference>
<dbReference type="Proteomes" id="UP000598820">
    <property type="component" value="Unassembled WGS sequence"/>
</dbReference>
<organism evidence="10 11">
    <name type="scientific">Spirosoma profusum</name>
    <dbReference type="NCBI Taxonomy" id="2771354"/>
    <lineage>
        <taxon>Bacteria</taxon>
        <taxon>Pseudomonadati</taxon>
        <taxon>Bacteroidota</taxon>
        <taxon>Cytophagia</taxon>
        <taxon>Cytophagales</taxon>
        <taxon>Cytophagaceae</taxon>
        <taxon>Spirosoma</taxon>
    </lineage>
</organism>
<feature type="chain" id="PRO_5036697624" description="beta-N-acetylhexosaminidase" evidence="7">
    <location>
        <begin position="19"/>
        <end position="627"/>
    </location>
</feature>
<feature type="domain" description="Beta-hexosaminidase bacterial type N-terminal" evidence="9">
    <location>
        <begin position="23"/>
        <end position="153"/>
    </location>
</feature>
<keyword evidence="11" id="KW-1185">Reference proteome</keyword>
<reference evidence="10" key="1">
    <citation type="submission" date="2020-09" db="EMBL/GenBank/DDBJ databases">
        <authorList>
            <person name="Kim M.K."/>
        </authorList>
    </citation>
    <scope>NUCLEOTIDE SEQUENCE</scope>
    <source>
        <strain evidence="10">BT702</strain>
    </source>
</reference>
<dbReference type="Pfam" id="PF13287">
    <property type="entry name" value="Fn3_assoc"/>
    <property type="match status" value="1"/>
</dbReference>
<evidence type="ECO:0000313" key="11">
    <source>
        <dbReference type="Proteomes" id="UP000598820"/>
    </source>
</evidence>
<feature type="domain" description="Glycoside hydrolase family 20 catalytic" evidence="8">
    <location>
        <begin position="156"/>
        <end position="511"/>
    </location>
</feature>
<dbReference type="Pfam" id="PF00728">
    <property type="entry name" value="Glyco_hydro_20"/>
    <property type="match status" value="1"/>
</dbReference>
<dbReference type="GO" id="GO:0005975">
    <property type="term" value="P:carbohydrate metabolic process"/>
    <property type="evidence" value="ECO:0007669"/>
    <property type="project" value="InterPro"/>
</dbReference>
<evidence type="ECO:0000256" key="6">
    <source>
        <dbReference type="PIRSR" id="PIRSR625705-1"/>
    </source>
</evidence>
<dbReference type="InterPro" id="IPR029018">
    <property type="entry name" value="Hex-like_dom2"/>
</dbReference>
<evidence type="ECO:0000256" key="5">
    <source>
        <dbReference type="ARBA" id="ARBA00023295"/>
    </source>
</evidence>
<dbReference type="InterPro" id="IPR017853">
    <property type="entry name" value="GH"/>
</dbReference>
<name>A0A926XYY8_9BACT</name>
<comment type="catalytic activity">
    <reaction evidence="1">
        <text>Hydrolysis of terminal non-reducing N-acetyl-D-hexosamine residues in N-acetyl-beta-D-hexosaminides.</text>
        <dbReference type="EC" id="3.2.1.52"/>
    </reaction>
</comment>
<dbReference type="InterPro" id="IPR015882">
    <property type="entry name" value="HEX_bac_N"/>
</dbReference>
<comment type="caution">
    <text evidence="10">The sequence shown here is derived from an EMBL/GenBank/DDBJ whole genome shotgun (WGS) entry which is preliminary data.</text>
</comment>
<proteinExistence type="inferred from homology"/>
<dbReference type="GO" id="GO:0004563">
    <property type="term" value="F:beta-N-acetylhexosaminidase activity"/>
    <property type="evidence" value="ECO:0007669"/>
    <property type="project" value="UniProtKB-EC"/>
</dbReference>
<evidence type="ECO:0000256" key="7">
    <source>
        <dbReference type="SAM" id="SignalP"/>
    </source>
</evidence>
<protein>
    <recommendedName>
        <fullName evidence="3">beta-N-acetylhexosaminidase</fullName>
        <ecNumber evidence="3">3.2.1.52</ecNumber>
    </recommendedName>
</protein>
<evidence type="ECO:0000259" key="9">
    <source>
        <dbReference type="Pfam" id="PF02838"/>
    </source>
</evidence>
<dbReference type="Gene3D" id="3.30.379.10">
    <property type="entry name" value="Chitobiase/beta-hexosaminidase domain 2-like"/>
    <property type="match status" value="1"/>
</dbReference>
<evidence type="ECO:0000256" key="2">
    <source>
        <dbReference type="ARBA" id="ARBA00006285"/>
    </source>
</evidence>
<evidence type="ECO:0000313" key="10">
    <source>
        <dbReference type="EMBL" id="MBD2703493.1"/>
    </source>
</evidence>
<evidence type="ECO:0000259" key="8">
    <source>
        <dbReference type="Pfam" id="PF00728"/>
    </source>
</evidence>
<dbReference type="AlphaFoldDB" id="A0A926XYY8"/>
<dbReference type="Gene3D" id="3.20.20.80">
    <property type="entry name" value="Glycosidases"/>
    <property type="match status" value="1"/>
</dbReference>
<gene>
    <name evidence="10" type="ORF">IC229_22805</name>
</gene>
<dbReference type="PANTHER" id="PTHR22600:SF57">
    <property type="entry name" value="BETA-N-ACETYLHEXOSAMINIDASE"/>
    <property type="match status" value="1"/>
</dbReference>
<keyword evidence="4" id="KW-0378">Hydrolase</keyword>
<dbReference type="InterPro" id="IPR015883">
    <property type="entry name" value="Glyco_hydro_20_cat"/>
</dbReference>
<feature type="active site" description="Proton donor" evidence="6">
    <location>
        <position position="346"/>
    </location>
</feature>
<dbReference type="SUPFAM" id="SSF55545">
    <property type="entry name" value="beta-N-acetylhexosaminidase-like domain"/>
    <property type="match status" value="1"/>
</dbReference>
<accession>A0A926XYY8</accession>
<keyword evidence="7" id="KW-0732">Signal</keyword>
<evidence type="ECO:0000256" key="1">
    <source>
        <dbReference type="ARBA" id="ARBA00001231"/>
    </source>
</evidence>
<dbReference type="Pfam" id="PF02838">
    <property type="entry name" value="Glyco_hydro_20b"/>
    <property type="match status" value="1"/>
</dbReference>
<dbReference type="GO" id="GO:0016020">
    <property type="term" value="C:membrane"/>
    <property type="evidence" value="ECO:0007669"/>
    <property type="project" value="TreeGrafter"/>
</dbReference>
<dbReference type="InterPro" id="IPR025705">
    <property type="entry name" value="Beta_hexosaminidase_sua/sub"/>
</dbReference>